<gene>
    <name evidence="2" type="ORF">GO755_26175</name>
</gene>
<protein>
    <recommendedName>
        <fullName evidence="4">Lipocalin-like domain-containing protein</fullName>
    </recommendedName>
</protein>
<proteinExistence type="predicted"/>
<organism evidence="2 3">
    <name type="scientific">Spirosoma arboris</name>
    <dbReference type="NCBI Taxonomy" id="2682092"/>
    <lineage>
        <taxon>Bacteria</taxon>
        <taxon>Pseudomonadati</taxon>
        <taxon>Bacteroidota</taxon>
        <taxon>Cytophagia</taxon>
        <taxon>Cytophagales</taxon>
        <taxon>Cytophagaceae</taxon>
        <taxon>Spirosoma</taxon>
    </lineage>
</organism>
<keyword evidence="3" id="KW-1185">Reference proteome</keyword>
<dbReference type="PROSITE" id="PS51257">
    <property type="entry name" value="PROKAR_LIPOPROTEIN"/>
    <property type="match status" value="1"/>
</dbReference>
<comment type="caution">
    <text evidence="2">The sequence shown here is derived from an EMBL/GenBank/DDBJ whole genome shotgun (WGS) entry which is preliminary data.</text>
</comment>
<dbReference type="EMBL" id="WPIN01000011">
    <property type="protein sequence ID" value="MVM33552.1"/>
    <property type="molecule type" value="Genomic_DNA"/>
</dbReference>
<dbReference type="Proteomes" id="UP000436006">
    <property type="component" value="Unassembled WGS sequence"/>
</dbReference>
<dbReference type="AlphaFoldDB" id="A0A7K1SIC5"/>
<evidence type="ECO:0000313" key="2">
    <source>
        <dbReference type="EMBL" id="MVM33552.1"/>
    </source>
</evidence>
<name>A0A7K1SIC5_9BACT</name>
<evidence type="ECO:0008006" key="4">
    <source>
        <dbReference type="Google" id="ProtNLM"/>
    </source>
</evidence>
<sequence>MNRFTTSILAVMATLTLTISSCKKDNGAVQPTTDNSLAFVGKNLMMTSFQVNPAIDLDGDGKLDSDLTVFLRACDKDNTIIFEKNGTMSGSNGQLSCSDDESDPSTVKPSHWTYNEQTKTIHIVEDGDPTDVSDWKVVEASASGLKVELSVTEPTKSYTTIMTWKAL</sequence>
<feature type="region of interest" description="Disordered" evidence="1">
    <location>
        <begin position="89"/>
        <end position="110"/>
    </location>
</feature>
<reference evidence="2 3" key="1">
    <citation type="submission" date="2019-12" db="EMBL/GenBank/DDBJ databases">
        <title>Spirosoma sp. HMF4905 genome sequencing and assembly.</title>
        <authorList>
            <person name="Kang H."/>
            <person name="Cha I."/>
            <person name="Kim H."/>
            <person name="Joh K."/>
        </authorList>
    </citation>
    <scope>NUCLEOTIDE SEQUENCE [LARGE SCALE GENOMIC DNA]</scope>
    <source>
        <strain evidence="2 3">HMF4905</strain>
    </source>
</reference>
<dbReference type="RefSeq" id="WP_157588263.1">
    <property type="nucleotide sequence ID" value="NZ_WPIN01000011.1"/>
</dbReference>
<evidence type="ECO:0000256" key="1">
    <source>
        <dbReference type="SAM" id="MobiDB-lite"/>
    </source>
</evidence>
<evidence type="ECO:0000313" key="3">
    <source>
        <dbReference type="Proteomes" id="UP000436006"/>
    </source>
</evidence>
<accession>A0A7K1SIC5</accession>